<name>W1NPM8_AMBTC</name>
<proteinExistence type="predicted"/>
<organism evidence="2 3">
    <name type="scientific">Amborella trichopoda</name>
    <dbReference type="NCBI Taxonomy" id="13333"/>
    <lineage>
        <taxon>Eukaryota</taxon>
        <taxon>Viridiplantae</taxon>
        <taxon>Streptophyta</taxon>
        <taxon>Embryophyta</taxon>
        <taxon>Tracheophyta</taxon>
        <taxon>Spermatophyta</taxon>
        <taxon>Magnoliopsida</taxon>
        <taxon>Amborellales</taxon>
        <taxon>Amborellaceae</taxon>
        <taxon>Amborella</taxon>
    </lineage>
</organism>
<evidence type="ECO:0000313" key="3">
    <source>
        <dbReference type="Proteomes" id="UP000017836"/>
    </source>
</evidence>
<reference evidence="3" key="1">
    <citation type="journal article" date="2013" name="Science">
        <title>The Amborella genome and the evolution of flowering plants.</title>
        <authorList>
            <consortium name="Amborella Genome Project"/>
        </authorList>
    </citation>
    <scope>NUCLEOTIDE SEQUENCE [LARGE SCALE GENOMIC DNA]</scope>
</reference>
<accession>W1NPM8</accession>
<gene>
    <name evidence="2" type="ORF">AMTR_s00074p00184800</name>
</gene>
<feature type="compositionally biased region" description="Basic residues" evidence="1">
    <location>
        <begin position="10"/>
        <end position="22"/>
    </location>
</feature>
<dbReference type="EMBL" id="KI396637">
    <property type="protein sequence ID" value="ERM96985.1"/>
    <property type="molecule type" value="Genomic_DNA"/>
</dbReference>
<keyword evidence="3" id="KW-1185">Reference proteome</keyword>
<evidence type="ECO:0000256" key="1">
    <source>
        <dbReference type="SAM" id="MobiDB-lite"/>
    </source>
</evidence>
<dbReference type="HOGENOM" id="CLU_2161822_0_0_1"/>
<sequence>MPAALDVLRQPRRPACRHGSRPRHSDRLSPRLSRGHARLTPWWPRGPVHRHGNRSGHSDRSVRRRYRGLAHLAPRPPLRTGLRLGNFVHLAPHRLPRTGSRLLGTSPKRTE</sequence>
<evidence type="ECO:0000313" key="2">
    <source>
        <dbReference type="EMBL" id="ERM96985.1"/>
    </source>
</evidence>
<dbReference type="AlphaFoldDB" id="W1NPM8"/>
<feature type="region of interest" description="Disordered" evidence="1">
    <location>
        <begin position="1"/>
        <end position="63"/>
    </location>
</feature>
<dbReference type="Gramene" id="ERM96985">
    <property type="protein sequence ID" value="ERM96985"/>
    <property type="gene ID" value="AMTR_s00074p00184800"/>
</dbReference>
<dbReference type="Proteomes" id="UP000017836">
    <property type="component" value="Unassembled WGS sequence"/>
</dbReference>
<protein>
    <submittedName>
        <fullName evidence="2">Uncharacterized protein</fullName>
    </submittedName>
</protein>